<dbReference type="SUPFAM" id="SSF53098">
    <property type="entry name" value="Ribonuclease H-like"/>
    <property type="match status" value="1"/>
</dbReference>
<dbReference type="STRING" id="94130.A0A2Z6SP98"/>
<comment type="caution">
    <text evidence="2">The sequence shown here is derived from an EMBL/GenBank/DDBJ whole genome shotgun (WGS) entry which is preliminary data.</text>
</comment>
<accession>A0A2Z6SP98</accession>
<evidence type="ECO:0000256" key="1">
    <source>
        <dbReference type="SAM" id="MobiDB-lite"/>
    </source>
</evidence>
<feature type="compositionally biased region" description="Basic and acidic residues" evidence="1">
    <location>
        <begin position="315"/>
        <end position="333"/>
    </location>
</feature>
<evidence type="ECO:0000313" key="3">
    <source>
        <dbReference type="Proteomes" id="UP000247702"/>
    </source>
</evidence>
<dbReference type="InterPro" id="IPR012337">
    <property type="entry name" value="RNaseH-like_sf"/>
</dbReference>
<dbReference type="AlphaFoldDB" id="A0A2Z6SP98"/>
<feature type="compositionally biased region" description="Basic and acidic residues" evidence="1">
    <location>
        <begin position="258"/>
        <end position="270"/>
    </location>
</feature>
<evidence type="ECO:0008006" key="4">
    <source>
        <dbReference type="Google" id="ProtNLM"/>
    </source>
</evidence>
<proteinExistence type="predicted"/>
<sequence length="333" mass="39291">MIRPINNYYYEEIQFIRSSLSSLPSQWSNHGPLDKWVCRSLSTAENQKFRYLILRITISCGFPLSWVNNSEVIELFKFLNPEIKLPDRKKLFNKILGVTMSFDGWTNVHKHELMGTVLVTSDGQLYAWQVKDISTIITDNEPAYNAARLHGIKRLRIQYRNIVFLPCFAHRRNLCVGDIFKALPDFKLTSDQEIYGKYIQTAVPGYTRWNSYLNCCQSLISTKEALHFTRVLEMAKLRADINYNRCNDQQSANNTTENENKNKNEEENENERYLQNEELNNNDLNNQDNIDLKENSNFQFNDHLNEWLEELQQEESNKYDSEHEENSESEKRF</sequence>
<name>A0A2Z6SP98_9GLOM</name>
<dbReference type="Proteomes" id="UP000247702">
    <property type="component" value="Unassembled WGS sequence"/>
</dbReference>
<gene>
    <name evidence="2" type="ORF">RclHR1_08970007</name>
</gene>
<reference evidence="2 3" key="1">
    <citation type="submission" date="2017-11" db="EMBL/GenBank/DDBJ databases">
        <title>The genome of Rhizophagus clarus HR1 reveals common genetic basis of auxotrophy among arbuscular mycorrhizal fungi.</title>
        <authorList>
            <person name="Kobayashi Y."/>
        </authorList>
    </citation>
    <scope>NUCLEOTIDE SEQUENCE [LARGE SCALE GENOMIC DNA]</scope>
    <source>
        <strain evidence="2 3">HR1</strain>
    </source>
</reference>
<feature type="region of interest" description="Disordered" evidence="1">
    <location>
        <begin position="247"/>
        <end position="270"/>
    </location>
</feature>
<protein>
    <recommendedName>
        <fullName evidence="4">DUF659 domain-containing protein</fullName>
    </recommendedName>
</protein>
<dbReference type="EMBL" id="BEXD01004311">
    <property type="protein sequence ID" value="GBC09547.1"/>
    <property type="molecule type" value="Genomic_DNA"/>
</dbReference>
<feature type="region of interest" description="Disordered" evidence="1">
    <location>
        <begin position="307"/>
        <end position="333"/>
    </location>
</feature>
<evidence type="ECO:0000313" key="2">
    <source>
        <dbReference type="EMBL" id="GBC09547.1"/>
    </source>
</evidence>
<keyword evidence="3" id="KW-1185">Reference proteome</keyword>
<organism evidence="2 3">
    <name type="scientific">Rhizophagus clarus</name>
    <dbReference type="NCBI Taxonomy" id="94130"/>
    <lineage>
        <taxon>Eukaryota</taxon>
        <taxon>Fungi</taxon>
        <taxon>Fungi incertae sedis</taxon>
        <taxon>Mucoromycota</taxon>
        <taxon>Glomeromycotina</taxon>
        <taxon>Glomeromycetes</taxon>
        <taxon>Glomerales</taxon>
        <taxon>Glomeraceae</taxon>
        <taxon>Rhizophagus</taxon>
    </lineage>
</organism>